<keyword evidence="6 11" id="KW-0812">Transmembrane</keyword>
<feature type="domain" description="TonB C-terminal" evidence="12">
    <location>
        <begin position="160"/>
        <end position="247"/>
    </location>
</feature>
<reference evidence="14" key="1">
    <citation type="submission" date="2016-10" db="EMBL/GenBank/DDBJ databases">
        <authorList>
            <person name="Varghese N."/>
            <person name="Submissions S."/>
        </authorList>
    </citation>
    <scope>NUCLEOTIDE SEQUENCE [LARGE SCALE GENOMIC DNA]</scope>
    <source>
        <strain evidence="14">DSM 8415</strain>
    </source>
</reference>
<dbReference type="AlphaFoldDB" id="A0A1G6QNL0"/>
<dbReference type="PANTHER" id="PTHR33446">
    <property type="entry name" value="PROTEIN TONB-RELATED"/>
    <property type="match status" value="1"/>
</dbReference>
<evidence type="ECO:0000256" key="9">
    <source>
        <dbReference type="ARBA" id="ARBA00023136"/>
    </source>
</evidence>
<evidence type="ECO:0000256" key="1">
    <source>
        <dbReference type="ARBA" id="ARBA00004383"/>
    </source>
</evidence>
<sequence length="247" mass="27880">MEKFYTKKTFTSSLALSIFVNVIFFALGIKLLSGFYKPIKKPIEVVLLGISQPKTDDKILHVKNKTLAQKKQNILITQESIPKEKINNKVFPKQEIQKTGNLKTADKTDKIEKTNNAIVHTDTISNNESNTKSSKGSAVQTTQNIQTTQTTNSFQSVSKEDYAFLRKLIEEHLKYPYLARRNSYEGTVVISFIIDNGIIKDIEIVKSSGYSILDKSAIEAIKKIEPLVKLDKNVKIVIPINFKLNNS</sequence>
<proteinExistence type="inferred from homology"/>
<evidence type="ECO:0000256" key="4">
    <source>
        <dbReference type="ARBA" id="ARBA00022475"/>
    </source>
</evidence>
<feature type="compositionally biased region" description="Polar residues" evidence="10">
    <location>
        <begin position="125"/>
        <end position="139"/>
    </location>
</feature>
<dbReference type="Pfam" id="PF03544">
    <property type="entry name" value="TonB_C"/>
    <property type="match status" value="1"/>
</dbReference>
<evidence type="ECO:0000313" key="14">
    <source>
        <dbReference type="Proteomes" id="UP000199411"/>
    </source>
</evidence>
<keyword evidence="8 11" id="KW-1133">Transmembrane helix</keyword>
<keyword evidence="14" id="KW-1185">Reference proteome</keyword>
<dbReference type="GO" id="GO:0098797">
    <property type="term" value="C:plasma membrane protein complex"/>
    <property type="evidence" value="ECO:0007669"/>
    <property type="project" value="TreeGrafter"/>
</dbReference>
<organism evidence="13 14">
    <name type="scientific">Desulfurella multipotens</name>
    <dbReference type="NCBI Taxonomy" id="79269"/>
    <lineage>
        <taxon>Bacteria</taxon>
        <taxon>Pseudomonadati</taxon>
        <taxon>Campylobacterota</taxon>
        <taxon>Desulfurellia</taxon>
        <taxon>Desulfurellales</taxon>
        <taxon>Desulfurellaceae</taxon>
        <taxon>Desulfurella</taxon>
    </lineage>
</organism>
<dbReference type="GO" id="GO:0015031">
    <property type="term" value="P:protein transport"/>
    <property type="evidence" value="ECO:0007669"/>
    <property type="project" value="UniProtKB-KW"/>
</dbReference>
<comment type="similarity">
    <text evidence="2">Belongs to the TonB family.</text>
</comment>
<dbReference type="NCBIfam" id="TIGR01352">
    <property type="entry name" value="tonB_Cterm"/>
    <property type="match status" value="1"/>
</dbReference>
<evidence type="ECO:0000256" key="11">
    <source>
        <dbReference type="SAM" id="Phobius"/>
    </source>
</evidence>
<feature type="transmembrane region" description="Helical" evidence="11">
    <location>
        <begin position="12"/>
        <end position="32"/>
    </location>
</feature>
<keyword evidence="9 11" id="KW-0472">Membrane</keyword>
<dbReference type="GO" id="GO:0031992">
    <property type="term" value="F:energy transducer activity"/>
    <property type="evidence" value="ECO:0007669"/>
    <property type="project" value="TreeGrafter"/>
</dbReference>
<accession>A0A1G6QNL0</accession>
<dbReference type="Proteomes" id="UP000199411">
    <property type="component" value="Unassembled WGS sequence"/>
</dbReference>
<dbReference type="PANTHER" id="PTHR33446:SF2">
    <property type="entry name" value="PROTEIN TONB"/>
    <property type="match status" value="1"/>
</dbReference>
<dbReference type="EMBL" id="FMYU01000012">
    <property type="protein sequence ID" value="SDC93247.1"/>
    <property type="molecule type" value="Genomic_DNA"/>
</dbReference>
<evidence type="ECO:0000259" key="12">
    <source>
        <dbReference type="PROSITE" id="PS52015"/>
    </source>
</evidence>
<dbReference type="PROSITE" id="PS52015">
    <property type="entry name" value="TONB_CTD"/>
    <property type="match status" value="1"/>
</dbReference>
<keyword evidence="4" id="KW-1003">Cell membrane</keyword>
<evidence type="ECO:0000256" key="8">
    <source>
        <dbReference type="ARBA" id="ARBA00022989"/>
    </source>
</evidence>
<dbReference type="GO" id="GO:0055085">
    <property type="term" value="P:transmembrane transport"/>
    <property type="evidence" value="ECO:0007669"/>
    <property type="project" value="InterPro"/>
</dbReference>
<keyword evidence="3" id="KW-0813">Transport</keyword>
<dbReference type="RefSeq" id="WP_159427516.1">
    <property type="nucleotide sequence ID" value="NZ_FMYU01000012.1"/>
</dbReference>
<evidence type="ECO:0000256" key="5">
    <source>
        <dbReference type="ARBA" id="ARBA00022519"/>
    </source>
</evidence>
<feature type="region of interest" description="Disordered" evidence="10">
    <location>
        <begin position="125"/>
        <end position="146"/>
    </location>
</feature>
<dbReference type="SUPFAM" id="SSF74653">
    <property type="entry name" value="TolA/TonB C-terminal domain"/>
    <property type="match status" value="1"/>
</dbReference>
<comment type="subcellular location">
    <subcellularLocation>
        <location evidence="1">Cell inner membrane</location>
        <topology evidence="1">Single-pass membrane protein</topology>
        <orientation evidence="1">Periplasmic side</orientation>
    </subcellularLocation>
</comment>
<evidence type="ECO:0000256" key="6">
    <source>
        <dbReference type="ARBA" id="ARBA00022692"/>
    </source>
</evidence>
<dbReference type="InterPro" id="IPR051045">
    <property type="entry name" value="TonB-dependent_transducer"/>
</dbReference>
<evidence type="ECO:0000256" key="10">
    <source>
        <dbReference type="SAM" id="MobiDB-lite"/>
    </source>
</evidence>
<dbReference type="Gene3D" id="3.30.1150.10">
    <property type="match status" value="1"/>
</dbReference>
<dbReference type="InterPro" id="IPR037682">
    <property type="entry name" value="TonB_C"/>
</dbReference>
<keyword evidence="5" id="KW-0997">Cell inner membrane</keyword>
<gene>
    <name evidence="13" type="ORF">SAMN05660835_01610</name>
</gene>
<evidence type="ECO:0000256" key="2">
    <source>
        <dbReference type="ARBA" id="ARBA00006555"/>
    </source>
</evidence>
<dbReference type="InterPro" id="IPR006260">
    <property type="entry name" value="TonB/TolA_C"/>
</dbReference>
<name>A0A1G6QNL0_9BACT</name>
<evidence type="ECO:0000256" key="3">
    <source>
        <dbReference type="ARBA" id="ARBA00022448"/>
    </source>
</evidence>
<evidence type="ECO:0000256" key="7">
    <source>
        <dbReference type="ARBA" id="ARBA00022927"/>
    </source>
</evidence>
<protein>
    <submittedName>
        <fullName evidence="13">Outer membrane transport energization protein TonB</fullName>
    </submittedName>
</protein>
<evidence type="ECO:0000313" key="13">
    <source>
        <dbReference type="EMBL" id="SDC93247.1"/>
    </source>
</evidence>
<keyword evidence="7" id="KW-0653">Protein transport</keyword>
<dbReference type="OrthoDB" id="15637at2"/>